<sequence>MPSENASPGFCTGMGAFDTRANSDRPYEGVTWDDIVAMAENPRTVAKEEAQWIIPSYYRGPDARSHAVQRERGKFYALAFDIDEDNPSLEEVVAAVGKMLGGVQCLIYATRSAKPEARKWRGLLPLKQPLPGAWYGPMQDALFDGLEKAGLHPDRSLARTAQPIYLPNKGEHYESRLIEGPPLDIAAPSGLTSRAEAYAELQEAVSSGQARAEGPRSHLAAFRVRTH</sequence>
<organism evidence="1 2">
    <name type="scientific">Paracoccus chinensis</name>
    <dbReference type="NCBI Taxonomy" id="525640"/>
    <lineage>
        <taxon>Bacteria</taxon>
        <taxon>Pseudomonadati</taxon>
        <taxon>Pseudomonadota</taxon>
        <taxon>Alphaproteobacteria</taxon>
        <taxon>Rhodobacterales</taxon>
        <taxon>Paracoccaceae</taxon>
        <taxon>Paracoccus</taxon>
    </lineage>
</organism>
<name>A0A1G9LVW3_9RHOB</name>
<evidence type="ECO:0000313" key="1">
    <source>
        <dbReference type="EMBL" id="SDL66232.1"/>
    </source>
</evidence>
<reference evidence="2" key="1">
    <citation type="submission" date="2016-10" db="EMBL/GenBank/DDBJ databases">
        <authorList>
            <person name="Varghese N."/>
            <person name="Submissions S."/>
        </authorList>
    </citation>
    <scope>NUCLEOTIDE SEQUENCE [LARGE SCALE GENOMIC DNA]</scope>
    <source>
        <strain evidence="2">CGMCC 1.7655</strain>
    </source>
</reference>
<dbReference type="STRING" id="525640.SAMN04487971_1172"/>
<dbReference type="OrthoDB" id="9763644at2"/>
<accession>A0A1G9LVW3</accession>
<dbReference type="RefSeq" id="WP_139166750.1">
    <property type="nucleotide sequence ID" value="NZ_FNGE01000017.1"/>
</dbReference>
<dbReference type="EMBL" id="FNGE01000017">
    <property type="protein sequence ID" value="SDL66232.1"/>
    <property type="molecule type" value="Genomic_DNA"/>
</dbReference>
<protein>
    <recommendedName>
        <fullName evidence="3">Primase C terminal 1 (PriCT-1)</fullName>
    </recommendedName>
</protein>
<proteinExistence type="predicted"/>
<keyword evidence="2" id="KW-1185">Reference proteome</keyword>
<gene>
    <name evidence="1" type="ORF">SAMN04487971_1172</name>
</gene>
<evidence type="ECO:0008006" key="3">
    <source>
        <dbReference type="Google" id="ProtNLM"/>
    </source>
</evidence>
<evidence type="ECO:0000313" key="2">
    <source>
        <dbReference type="Proteomes" id="UP000199555"/>
    </source>
</evidence>
<dbReference type="Proteomes" id="UP000199555">
    <property type="component" value="Unassembled WGS sequence"/>
</dbReference>
<dbReference type="AlphaFoldDB" id="A0A1G9LVW3"/>